<keyword evidence="1" id="KW-0812">Transmembrane</keyword>
<dbReference type="InterPro" id="IPR018758">
    <property type="entry name" value="FtrD-like"/>
</dbReference>
<dbReference type="STRING" id="545694.TREPR_1451"/>
<keyword evidence="1" id="KW-0472">Membrane</keyword>
<feature type="transmembrane region" description="Helical" evidence="1">
    <location>
        <begin position="144"/>
        <end position="164"/>
    </location>
</feature>
<name>F5YQ48_TREPZ</name>
<keyword evidence="1" id="KW-1133">Transmembrane helix</keyword>
<dbReference type="OrthoDB" id="9792533at2"/>
<organism evidence="3 4">
    <name type="scientific">Treponema primitia (strain ATCC BAA-887 / DSM 12427 / ZAS-2)</name>
    <dbReference type="NCBI Taxonomy" id="545694"/>
    <lineage>
        <taxon>Bacteria</taxon>
        <taxon>Pseudomonadati</taxon>
        <taxon>Spirochaetota</taxon>
        <taxon>Spirochaetia</taxon>
        <taxon>Spirochaetales</taxon>
        <taxon>Treponemataceae</taxon>
        <taxon>Treponema</taxon>
    </lineage>
</organism>
<feature type="transmembrane region" description="Helical" evidence="1">
    <location>
        <begin position="37"/>
        <end position="55"/>
    </location>
</feature>
<dbReference type="KEGG" id="tpi:TREPR_1451"/>
<feature type="transmembrane region" description="Helical" evidence="1">
    <location>
        <begin position="176"/>
        <end position="201"/>
    </location>
</feature>
<protein>
    <submittedName>
        <fullName evidence="3">Putative membrane protein</fullName>
    </submittedName>
</protein>
<dbReference type="HOGENOM" id="CLU_045824_0_0_12"/>
<gene>
    <name evidence="3" type="ordered locus">TREPR_1451</name>
</gene>
<dbReference type="EMBL" id="CP001843">
    <property type="protein sequence ID" value="AEF84786.1"/>
    <property type="molecule type" value="Genomic_DNA"/>
</dbReference>
<dbReference type="AlphaFoldDB" id="F5YQ48"/>
<evidence type="ECO:0000256" key="1">
    <source>
        <dbReference type="SAM" id="Phobius"/>
    </source>
</evidence>
<dbReference type="RefSeq" id="WP_015708650.1">
    <property type="nucleotide sequence ID" value="NC_015578.1"/>
</dbReference>
<feature type="domain" description="Membrane iron-sulfur containing protein FtrD-like" evidence="2">
    <location>
        <begin position="315"/>
        <end position="415"/>
    </location>
</feature>
<feature type="transmembrane region" description="Helical" evidence="1">
    <location>
        <begin position="67"/>
        <end position="90"/>
    </location>
</feature>
<evidence type="ECO:0000259" key="2">
    <source>
        <dbReference type="Pfam" id="PF10080"/>
    </source>
</evidence>
<keyword evidence="4" id="KW-1185">Reference proteome</keyword>
<evidence type="ECO:0000313" key="4">
    <source>
        <dbReference type="Proteomes" id="UP000009223"/>
    </source>
</evidence>
<dbReference type="Pfam" id="PF10080">
    <property type="entry name" value="FtrD-like"/>
    <property type="match status" value="1"/>
</dbReference>
<feature type="transmembrane region" description="Helical" evidence="1">
    <location>
        <begin position="102"/>
        <end position="124"/>
    </location>
</feature>
<sequence length="416" mass="46078">MLRYLIQVVHTSLTTAILTALLFAVIFKKGDPGRKKWLAAGSIAGVVASAILAVLRRTTALINRGFFNTWTLSIAIIGGIVFILLLWGVLEKSFPKLHRRTMDCAGAVLTASLFFYVLPTLFLYPTEFLLAGESVFSTDFLFKIIGFFAGLGIVLITALALFNAGTVLPDKLLRLFLTLGLVINMVNQLSAIIQFLFARRIIPMVRWVFRIIVVTINNNVFFLYAIMAIAFFLPVFLFVKSFYPNQNYSNPAEHRKIRSAMRRNRRWSIAVVLGFGVSLTTLTAVKSYAEQGVTLSPAEPMSIVGEEIIIPIDQVSDGHLHRFAFNTSDNTEVRFIVIRKNEIAYGVGLDACDICGATGYYERKGQVICRLCDVVMNISTIGFKGGCNPVPLAYALRGGTMVVSTGDLENEKGRFK</sequence>
<feature type="transmembrane region" description="Helical" evidence="1">
    <location>
        <begin position="221"/>
        <end position="243"/>
    </location>
</feature>
<reference evidence="4" key="1">
    <citation type="submission" date="2009-12" db="EMBL/GenBank/DDBJ databases">
        <title>Complete sequence of Treponema primitia strain ZAS-2.</title>
        <authorList>
            <person name="Tetu S.G."/>
            <person name="Matson E."/>
            <person name="Ren Q."/>
            <person name="Seshadri R."/>
            <person name="Elbourne L."/>
            <person name="Hassan K.A."/>
            <person name="Durkin A."/>
            <person name="Radune D."/>
            <person name="Mohamoud Y."/>
            <person name="Shay R."/>
            <person name="Jin S."/>
            <person name="Zhang X."/>
            <person name="Lucey K."/>
            <person name="Ballor N.R."/>
            <person name="Ottesen E."/>
            <person name="Rosenthal R."/>
            <person name="Allen A."/>
            <person name="Leadbetter J.R."/>
            <person name="Paulsen I.T."/>
        </authorList>
    </citation>
    <scope>NUCLEOTIDE SEQUENCE [LARGE SCALE GENOMIC DNA]</scope>
    <source>
        <strain evidence="4">ATCC BAA-887 / DSM 12427 / ZAS-2</strain>
    </source>
</reference>
<dbReference type="eggNOG" id="COG4393">
    <property type="taxonomic scope" value="Bacteria"/>
</dbReference>
<evidence type="ECO:0000313" key="3">
    <source>
        <dbReference type="EMBL" id="AEF84786.1"/>
    </source>
</evidence>
<accession>F5YQ48</accession>
<feature type="transmembrane region" description="Helical" evidence="1">
    <location>
        <begin position="6"/>
        <end position="25"/>
    </location>
</feature>
<dbReference type="Proteomes" id="UP000009223">
    <property type="component" value="Chromosome"/>
</dbReference>
<proteinExistence type="predicted"/>
<reference evidence="3 4" key="2">
    <citation type="journal article" date="2011" name="ISME J.">
        <title>RNA-seq reveals cooperative metabolic interactions between two termite-gut spirochete species in co-culture.</title>
        <authorList>
            <person name="Rosenthal A.Z."/>
            <person name="Matson E.G."/>
            <person name="Eldar A."/>
            <person name="Leadbetter J.R."/>
        </authorList>
    </citation>
    <scope>NUCLEOTIDE SEQUENCE [LARGE SCALE GENOMIC DNA]</scope>
    <source>
        <strain evidence="4">ATCC BAA-887 / DSM 12427 / ZAS-2</strain>
    </source>
</reference>